<dbReference type="AlphaFoldDB" id="A0A4R6P2P0"/>
<dbReference type="PANTHER" id="PTHR42756:SF1">
    <property type="entry name" value="TRANSCRIPTIONAL REPRESSOR OF EMRAB OPERON"/>
    <property type="match status" value="1"/>
</dbReference>
<evidence type="ECO:0000256" key="2">
    <source>
        <dbReference type="ARBA" id="ARBA00023125"/>
    </source>
</evidence>
<keyword evidence="3" id="KW-0804">Transcription</keyword>
<name>A0A4R6P2P0_NOCIG</name>
<gene>
    <name evidence="5" type="ORF">DFR75_10722</name>
</gene>
<dbReference type="SMART" id="SM00347">
    <property type="entry name" value="HTH_MARR"/>
    <property type="match status" value="1"/>
</dbReference>
<dbReference type="SUPFAM" id="SSF46785">
    <property type="entry name" value="Winged helix' DNA-binding domain"/>
    <property type="match status" value="1"/>
</dbReference>
<sequence>MKLLHDNAESPSPASAATDKLFELTEVLGAMMERGMVERGLTQARARLLWRLHHRGPLTQRALADLLEVSPRNVTGLLDGLAADGYVDRQPHPTDRRATLVTLTERGTAFVHTLRTQRDEMAAALLDGLTRDQIQNFAQILDVIVDRLHDIAPTC</sequence>
<dbReference type="PROSITE" id="PS01117">
    <property type="entry name" value="HTH_MARR_1"/>
    <property type="match status" value="1"/>
</dbReference>
<dbReference type="Proteomes" id="UP000295087">
    <property type="component" value="Unassembled WGS sequence"/>
</dbReference>
<feature type="domain" description="HTH marR-type" evidence="4">
    <location>
        <begin position="14"/>
        <end position="146"/>
    </location>
</feature>
<dbReference type="Gene3D" id="1.10.10.10">
    <property type="entry name" value="Winged helix-like DNA-binding domain superfamily/Winged helix DNA-binding domain"/>
    <property type="match status" value="1"/>
</dbReference>
<dbReference type="GO" id="GO:0003700">
    <property type="term" value="F:DNA-binding transcription factor activity"/>
    <property type="evidence" value="ECO:0007669"/>
    <property type="project" value="InterPro"/>
</dbReference>
<evidence type="ECO:0000256" key="3">
    <source>
        <dbReference type="ARBA" id="ARBA00023163"/>
    </source>
</evidence>
<keyword evidence="1" id="KW-0805">Transcription regulation</keyword>
<evidence type="ECO:0000259" key="4">
    <source>
        <dbReference type="PROSITE" id="PS50995"/>
    </source>
</evidence>
<dbReference type="InterPro" id="IPR000835">
    <property type="entry name" value="HTH_MarR-typ"/>
</dbReference>
<reference evidence="5 6" key="1">
    <citation type="submission" date="2019-03" db="EMBL/GenBank/DDBJ databases">
        <title>Genomic Encyclopedia of Type Strains, Phase IV (KMG-IV): sequencing the most valuable type-strain genomes for metagenomic binning, comparative biology and taxonomic classification.</title>
        <authorList>
            <person name="Goeker M."/>
        </authorList>
    </citation>
    <scope>NUCLEOTIDE SEQUENCE [LARGE SCALE GENOMIC DNA]</scope>
    <source>
        <strain evidence="5 6">DSM 44496</strain>
    </source>
</reference>
<dbReference type="InterPro" id="IPR036390">
    <property type="entry name" value="WH_DNA-bd_sf"/>
</dbReference>
<dbReference type="PROSITE" id="PS50995">
    <property type="entry name" value="HTH_MARR_2"/>
    <property type="match status" value="1"/>
</dbReference>
<proteinExistence type="predicted"/>
<keyword evidence="2 5" id="KW-0238">DNA-binding</keyword>
<dbReference type="InterPro" id="IPR023187">
    <property type="entry name" value="Tscrpt_reg_MarR-type_CS"/>
</dbReference>
<dbReference type="Pfam" id="PF01047">
    <property type="entry name" value="MarR"/>
    <property type="match status" value="1"/>
</dbReference>
<dbReference type="PANTHER" id="PTHR42756">
    <property type="entry name" value="TRANSCRIPTIONAL REGULATOR, MARR"/>
    <property type="match status" value="1"/>
</dbReference>
<dbReference type="EMBL" id="SNXK01000007">
    <property type="protein sequence ID" value="TDP31797.1"/>
    <property type="molecule type" value="Genomic_DNA"/>
</dbReference>
<dbReference type="InterPro" id="IPR036388">
    <property type="entry name" value="WH-like_DNA-bd_sf"/>
</dbReference>
<dbReference type="GO" id="GO:0003677">
    <property type="term" value="F:DNA binding"/>
    <property type="evidence" value="ECO:0007669"/>
    <property type="project" value="UniProtKB-KW"/>
</dbReference>
<evidence type="ECO:0000313" key="6">
    <source>
        <dbReference type="Proteomes" id="UP000295087"/>
    </source>
</evidence>
<accession>A0A4R6P2P0</accession>
<protein>
    <submittedName>
        <fullName evidence="5">DNA-binding MarR family transcriptional regulator</fullName>
    </submittedName>
</protein>
<evidence type="ECO:0000313" key="5">
    <source>
        <dbReference type="EMBL" id="TDP31797.1"/>
    </source>
</evidence>
<dbReference type="PRINTS" id="PR00598">
    <property type="entry name" value="HTHMARR"/>
</dbReference>
<evidence type="ECO:0000256" key="1">
    <source>
        <dbReference type="ARBA" id="ARBA00023015"/>
    </source>
</evidence>
<organism evidence="5 6">
    <name type="scientific">Nocardia ignorata</name>
    <dbReference type="NCBI Taxonomy" id="145285"/>
    <lineage>
        <taxon>Bacteria</taxon>
        <taxon>Bacillati</taxon>
        <taxon>Actinomycetota</taxon>
        <taxon>Actinomycetes</taxon>
        <taxon>Mycobacteriales</taxon>
        <taxon>Nocardiaceae</taxon>
        <taxon>Nocardia</taxon>
    </lineage>
</organism>
<comment type="caution">
    <text evidence="5">The sequence shown here is derived from an EMBL/GenBank/DDBJ whole genome shotgun (WGS) entry which is preliminary data.</text>
</comment>
<keyword evidence="6" id="KW-1185">Reference proteome</keyword>